<dbReference type="Gene3D" id="3.30.565.10">
    <property type="entry name" value="Histidine kinase-like ATPase, C-terminal domain"/>
    <property type="match status" value="1"/>
</dbReference>
<evidence type="ECO:0000256" key="1">
    <source>
        <dbReference type="ARBA" id="ARBA00006082"/>
    </source>
</evidence>
<dbReference type="Pfam" id="PF01119">
    <property type="entry name" value="DNA_mis_repair"/>
    <property type="match status" value="1"/>
</dbReference>
<comment type="similarity">
    <text evidence="1">Belongs to the DNA mismatch repair MutL/HexB family.</text>
</comment>
<dbReference type="AlphaFoldDB" id="A0A8J4WCY5"/>
<dbReference type="PROSITE" id="PS00058">
    <property type="entry name" value="DNA_MISMATCH_REPAIR_1"/>
    <property type="match status" value="1"/>
</dbReference>
<sequence>MSYSPAISALQSDVVHKICSGQVVITLASAVKELVENSIDSGATKIDVRLREYGSELIEVSDNGSGIREQDFDAITGKHSTSKIREFSDLHSVRTFGFRGEALSSLCQLSNLAIHTCAIDASVGTRLEFDSQGRIVTRRPLARSHGTTVFVHQLFHSLPVRRRHLTDPGRLTKEFAKAVSLLTAYCLSTVSVQISCSRITKSGEKIHVVSNGSATSIKDNLAAVYGQHVLNSLVELTEVNTVPNDILDEFNVKSTTDSESIKVHGFITKPPTQEIVESSVGSPGSMSLSRGRPGSSSGRSSSDRQFVYVNGRPCELPRLTRLATDIWRRCSREALASSTNGIRMPTQSALTQFPVLVLMFHMPTASVDVNLTPDKRMLLLHHERYVLALTKAILVNTLFQTTGIDIASLSHGGDLSQSMISPSTYGPSSAAPLDNSILTGRKRPSSPSHLASPSTKRTSLISIVNLDSLSQSMSDFSTTTPLRASRSSDCYDRSITESTELIIPETDNNDSQAIQVITDELLSSMGSLVSHSVSASFSMSELHKRWHATAKAANAHLWRSHSHPSTESVQSNEQTDSSTFSLGQFRATQTEALESELSTYFSKSSFTDLQVVGQFNLGFIIALHRDDLFIIDQHASDEKFRFEQLCDTYQFTCQPLVTPQALELSVEQEQLLLNNLDVFAKNGFSFQVNESAPCGQQIQLTATPMLENKVFGRPDIEEMLFVLSESYSRRCRPSRLRDILASRSCRSAVMIGTALDHAKMLRIVRNMGTMHHPWNCPHGRPTMRHLFHLGRLGAE</sequence>
<dbReference type="EMBL" id="LUCH01017221">
    <property type="protein sequence ID" value="KAF5395211.1"/>
    <property type="molecule type" value="Genomic_DNA"/>
</dbReference>
<dbReference type="InterPro" id="IPR038973">
    <property type="entry name" value="MutL/Mlh/Pms-like"/>
</dbReference>
<comment type="caution">
    <text evidence="6">The sequence shown here is derived from an EMBL/GenBank/DDBJ whole genome shotgun (WGS) entry which is preliminary data.</text>
</comment>
<dbReference type="InterPro" id="IPR042121">
    <property type="entry name" value="MutL_C_regsub"/>
</dbReference>
<feature type="region of interest" description="Disordered" evidence="3">
    <location>
        <begin position="274"/>
        <end position="303"/>
    </location>
</feature>
<dbReference type="InterPro" id="IPR036890">
    <property type="entry name" value="HATPase_C_sf"/>
</dbReference>
<dbReference type="InterPro" id="IPR014721">
    <property type="entry name" value="Ribsml_uS5_D2-typ_fold_subgr"/>
</dbReference>
<dbReference type="GO" id="GO:0032389">
    <property type="term" value="C:MutLalpha complex"/>
    <property type="evidence" value="ECO:0007669"/>
    <property type="project" value="TreeGrafter"/>
</dbReference>
<evidence type="ECO:0000256" key="3">
    <source>
        <dbReference type="SAM" id="MobiDB-lite"/>
    </source>
</evidence>
<dbReference type="GO" id="GO:0016887">
    <property type="term" value="F:ATP hydrolysis activity"/>
    <property type="evidence" value="ECO:0007669"/>
    <property type="project" value="InterPro"/>
</dbReference>
<dbReference type="PANTHER" id="PTHR10073">
    <property type="entry name" value="DNA MISMATCH REPAIR PROTEIN MLH, PMS, MUTL"/>
    <property type="match status" value="1"/>
</dbReference>
<dbReference type="FunFam" id="3.30.1370.100:FF:000001">
    <property type="entry name" value="Mismatch repair endonuclease pms1, putative"/>
    <property type="match status" value="1"/>
</dbReference>
<name>A0A8J4WCY5_9TREM</name>
<dbReference type="Pfam" id="PF08676">
    <property type="entry name" value="MutL_C"/>
    <property type="match status" value="1"/>
</dbReference>
<feature type="region of interest" description="Disordered" evidence="3">
    <location>
        <begin position="420"/>
        <end position="454"/>
    </location>
</feature>
<reference evidence="6" key="1">
    <citation type="submission" date="2019-05" db="EMBL/GenBank/DDBJ databases">
        <title>Annotation for the trematode Paragonimus heterotremus.</title>
        <authorList>
            <person name="Choi Y.-J."/>
        </authorList>
    </citation>
    <scope>NUCLEOTIDE SEQUENCE</scope>
    <source>
        <strain evidence="6">LC</strain>
    </source>
</reference>
<evidence type="ECO:0000313" key="7">
    <source>
        <dbReference type="Proteomes" id="UP000748531"/>
    </source>
</evidence>
<dbReference type="GO" id="GO:0030983">
    <property type="term" value="F:mismatched DNA binding"/>
    <property type="evidence" value="ECO:0007669"/>
    <property type="project" value="InterPro"/>
</dbReference>
<dbReference type="InterPro" id="IPR037198">
    <property type="entry name" value="MutL_C_sf"/>
</dbReference>
<dbReference type="SMART" id="SM00853">
    <property type="entry name" value="MutL_C"/>
    <property type="match status" value="1"/>
</dbReference>
<feature type="compositionally biased region" description="Low complexity" evidence="3">
    <location>
        <begin position="278"/>
        <end position="300"/>
    </location>
</feature>
<dbReference type="SUPFAM" id="SSF118116">
    <property type="entry name" value="DNA mismatch repair protein MutL"/>
    <property type="match status" value="1"/>
</dbReference>
<evidence type="ECO:0000256" key="2">
    <source>
        <dbReference type="ARBA" id="ARBA00022763"/>
    </source>
</evidence>
<dbReference type="PANTHER" id="PTHR10073:SF52">
    <property type="entry name" value="MISMATCH REPAIR ENDONUCLEASE PMS2"/>
    <property type="match status" value="1"/>
</dbReference>
<dbReference type="SUPFAM" id="SSF54211">
    <property type="entry name" value="Ribosomal protein S5 domain 2-like"/>
    <property type="match status" value="1"/>
</dbReference>
<dbReference type="InterPro" id="IPR042120">
    <property type="entry name" value="MutL_C_dimsub"/>
</dbReference>
<dbReference type="InterPro" id="IPR020568">
    <property type="entry name" value="Ribosomal_Su5_D2-typ_SF"/>
</dbReference>
<accession>A0A8J4WCY5</accession>
<dbReference type="SUPFAM" id="SSF55874">
    <property type="entry name" value="ATPase domain of HSP90 chaperone/DNA topoisomerase II/histidine kinase"/>
    <property type="match status" value="1"/>
</dbReference>
<dbReference type="NCBIfam" id="TIGR00585">
    <property type="entry name" value="mutl"/>
    <property type="match status" value="1"/>
</dbReference>
<dbReference type="InterPro" id="IPR002099">
    <property type="entry name" value="MutL/Mlh/PMS"/>
</dbReference>
<dbReference type="CDD" id="cd16926">
    <property type="entry name" value="HATPase_MutL-MLH-PMS-like"/>
    <property type="match status" value="1"/>
</dbReference>
<dbReference type="InterPro" id="IPR013507">
    <property type="entry name" value="DNA_mismatch_S5_2-like"/>
</dbReference>
<dbReference type="FunFam" id="3.30.565.10:FF:000014">
    <property type="entry name" value="Mismatch repair endonuclease pms1, putative"/>
    <property type="match status" value="1"/>
</dbReference>
<dbReference type="Pfam" id="PF13589">
    <property type="entry name" value="HATPase_c_3"/>
    <property type="match status" value="1"/>
</dbReference>
<dbReference type="InterPro" id="IPR014790">
    <property type="entry name" value="MutL_C"/>
</dbReference>
<dbReference type="OrthoDB" id="10254304at2759"/>
<dbReference type="GO" id="GO:0140664">
    <property type="term" value="F:ATP-dependent DNA damage sensor activity"/>
    <property type="evidence" value="ECO:0007669"/>
    <property type="project" value="InterPro"/>
</dbReference>
<dbReference type="GO" id="GO:0006298">
    <property type="term" value="P:mismatch repair"/>
    <property type="evidence" value="ECO:0007669"/>
    <property type="project" value="InterPro"/>
</dbReference>
<feature type="domain" description="MutL C-terminal dimerisation" evidence="4">
    <location>
        <begin position="611"/>
        <end position="755"/>
    </location>
</feature>
<evidence type="ECO:0000259" key="4">
    <source>
        <dbReference type="SMART" id="SM00853"/>
    </source>
</evidence>
<protein>
    <submittedName>
        <fullName evidence="6">DNA mismatch repair protein PMS2</fullName>
    </submittedName>
</protein>
<gene>
    <name evidence="6" type="ORF">PHET_05690</name>
</gene>
<dbReference type="SMART" id="SM01340">
    <property type="entry name" value="DNA_mis_repair"/>
    <property type="match status" value="1"/>
</dbReference>
<feature type="domain" description="DNA mismatch repair protein S5" evidence="5">
    <location>
        <begin position="221"/>
        <end position="399"/>
    </location>
</feature>
<dbReference type="InterPro" id="IPR014762">
    <property type="entry name" value="DNA_mismatch_repair_CS"/>
</dbReference>
<proteinExistence type="inferred from homology"/>
<organism evidence="6 7">
    <name type="scientific">Paragonimus heterotremus</name>
    <dbReference type="NCBI Taxonomy" id="100268"/>
    <lineage>
        <taxon>Eukaryota</taxon>
        <taxon>Metazoa</taxon>
        <taxon>Spiralia</taxon>
        <taxon>Lophotrochozoa</taxon>
        <taxon>Platyhelminthes</taxon>
        <taxon>Trematoda</taxon>
        <taxon>Digenea</taxon>
        <taxon>Plagiorchiida</taxon>
        <taxon>Troglotremata</taxon>
        <taxon>Troglotrematidae</taxon>
        <taxon>Paragonimus</taxon>
    </lineage>
</organism>
<dbReference type="Proteomes" id="UP000748531">
    <property type="component" value="Unassembled WGS sequence"/>
</dbReference>
<dbReference type="GO" id="GO:0005524">
    <property type="term" value="F:ATP binding"/>
    <property type="evidence" value="ECO:0007669"/>
    <property type="project" value="InterPro"/>
</dbReference>
<dbReference type="Gene3D" id="3.30.230.10">
    <property type="match status" value="1"/>
</dbReference>
<feature type="compositionally biased region" description="Polar residues" evidence="3">
    <location>
        <begin position="445"/>
        <end position="454"/>
    </location>
</feature>
<keyword evidence="7" id="KW-1185">Reference proteome</keyword>
<dbReference type="Gene3D" id="3.30.1540.20">
    <property type="entry name" value="MutL, C-terminal domain, dimerisation subdomain"/>
    <property type="match status" value="1"/>
</dbReference>
<evidence type="ECO:0000313" key="6">
    <source>
        <dbReference type="EMBL" id="KAF5395211.1"/>
    </source>
</evidence>
<keyword evidence="2" id="KW-0227">DNA damage</keyword>
<evidence type="ECO:0000259" key="5">
    <source>
        <dbReference type="SMART" id="SM01340"/>
    </source>
</evidence>
<dbReference type="Gene3D" id="3.30.1370.100">
    <property type="entry name" value="MutL, C-terminal domain, regulatory subdomain"/>
    <property type="match status" value="1"/>
</dbReference>